<protein>
    <submittedName>
        <fullName evidence="2">Uncharacterized protein</fullName>
    </submittedName>
</protein>
<evidence type="ECO:0000313" key="2">
    <source>
        <dbReference type="EMBL" id="KAJ8425210.1"/>
    </source>
</evidence>
<name>A0A9Q1JMX5_9CARY</name>
<keyword evidence="3" id="KW-1185">Reference proteome</keyword>
<evidence type="ECO:0000313" key="3">
    <source>
        <dbReference type="Proteomes" id="UP001153076"/>
    </source>
</evidence>
<proteinExistence type="predicted"/>
<dbReference type="AlphaFoldDB" id="A0A9Q1JMX5"/>
<organism evidence="2 3">
    <name type="scientific">Carnegiea gigantea</name>
    <dbReference type="NCBI Taxonomy" id="171969"/>
    <lineage>
        <taxon>Eukaryota</taxon>
        <taxon>Viridiplantae</taxon>
        <taxon>Streptophyta</taxon>
        <taxon>Embryophyta</taxon>
        <taxon>Tracheophyta</taxon>
        <taxon>Spermatophyta</taxon>
        <taxon>Magnoliopsida</taxon>
        <taxon>eudicotyledons</taxon>
        <taxon>Gunneridae</taxon>
        <taxon>Pentapetalae</taxon>
        <taxon>Caryophyllales</taxon>
        <taxon>Cactineae</taxon>
        <taxon>Cactaceae</taxon>
        <taxon>Cactoideae</taxon>
        <taxon>Echinocereeae</taxon>
        <taxon>Carnegiea</taxon>
    </lineage>
</organism>
<dbReference type="Proteomes" id="UP001153076">
    <property type="component" value="Unassembled WGS sequence"/>
</dbReference>
<accession>A0A9Q1JMX5</accession>
<sequence length="234" mass="26135">MDAVIKSLLVKDAMLHETNDDCNYKGNVTELWWRSSRGGSALRRIIGDKEIVEMAPKLRKCNIVHIYDLSCHWLPITLSMNEVINQNNSLFEPSPTTNLERAGKTNITYASQTPIESLFTSRWNGEVSTPTNGRDGSMTLTRKDSAKTRFLAPSFLCRRCLSGLQMPTYPKSLVGQNPSEQHLINALECGSQDEANAAKKNVENDAANAQKDNDTANSQKDNDMTNAQKENVRE</sequence>
<reference evidence="2" key="1">
    <citation type="submission" date="2022-04" db="EMBL/GenBank/DDBJ databases">
        <title>Carnegiea gigantea Genome sequencing and assembly v2.</title>
        <authorList>
            <person name="Copetti D."/>
            <person name="Sanderson M.J."/>
            <person name="Burquez A."/>
            <person name="Wojciechowski M.F."/>
        </authorList>
    </citation>
    <scope>NUCLEOTIDE SEQUENCE</scope>
    <source>
        <strain evidence="2">SGP5-SGP5p</strain>
        <tissue evidence="2">Aerial part</tissue>
    </source>
</reference>
<feature type="compositionally biased region" description="Polar residues" evidence="1">
    <location>
        <begin position="215"/>
        <end position="234"/>
    </location>
</feature>
<feature type="region of interest" description="Disordered" evidence="1">
    <location>
        <begin position="195"/>
        <end position="234"/>
    </location>
</feature>
<comment type="caution">
    <text evidence="2">The sequence shown here is derived from an EMBL/GenBank/DDBJ whole genome shotgun (WGS) entry which is preliminary data.</text>
</comment>
<dbReference type="EMBL" id="JAKOGI010001518">
    <property type="protein sequence ID" value="KAJ8425210.1"/>
    <property type="molecule type" value="Genomic_DNA"/>
</dbReference>
<gene>
    <name evidence="2" type="ORF">Cgig2_011799</name>
</gene>
<evidence type="ECO:0000256" key="1">
    <source>
        <dbReference type="SAM" id="MobiDB-lite"/>
    </source>
</evidence>